<evidence type="ECO:0000256" key="1">
    <source>
        <dbReference type="ARBA" id="ARBA00007825"/>
    </source>
</evidence>
<keyword evidence="4" id="KW-0732">Signal</keyword>
<name>A0A1Y5RTF9_9RHOB</name>
<accession>A0A1Y5RTF9</accession>
<dbReference type="InterPro" id="IPR000627">
    <property type="entry name" value="Intradiol_dOase_C"/>
</dbReference>
<dbReference type="PANTHER" id="PTHR33711">
    <property type="entry name" value="DIOXYGENASE, PUTATIVE (AFU_ORTHOLOGUE AFUA_2G02910)-RELATED"/>
    <property type="match status" value="1"/>
</dbReference>
<comment type="similarity">
    <text evidence="1">Belongs to the intradiol ring-cleavage dioxygenase family.</text>
</comment>
<organism evidence="6 7">
    <name type="scientific">Falsiruegeria litorea R37</name>
    <dbReference type="NCBI Taxonomy" id="1200284"/>
    <lineage>
        <taxon>Bacteria</taxon>
        <taxon>Pseudomonadati</taxon>
        <taxon>Pseudomonadota</taxon>
        <taxon>Alphaproteobacteria</taxon>
        <taxon>Rhodobacterales</taxon>
        <taxon>Roseobacteraceae</taxon>
        <taxon>Falsiruegeria</taxon>
    </lineage>
</organism>
<dbReference type="EMBL" id="FWFO01000001">
    <property type="protein sequence ID" value="SLN25063.1"/>
    <property type="molecule type" value="Genomic_DNA"/>
</dbReference>
<dbReference type="InterPro" id="IPR050770">
    <property type="entry name" value="Intradiol_RC_Dioxygenase"/>
</dbReference>
<evidence type="ECO:0000313" key="7">
    <source>
        <dbReference type="Proteomes" id="UP000193077"/>
    </source>
</evidence>
<keyword evidence="2 6" id="KW-0223">Dioxygenase</keyword>
<dbReference type="InterPro" id="IPR015889">
    <property type="entry name" value="Intradiol_dOase_core"/>
</dbReference>
<evidence type="ECO:0000256" key="3">
    <source>
        <dbReference type="ARBA" id="ARBA00023002"/>
    </source>
</evidence>
<evidence type="ECO:0000313" key="6">
    <source>
        <dbReference type="EMBL" id="SLN25063.1"/>
    </source>
</evidence>
<dbReference type="Pfam" id="PF00775">
    <property type="entry name" value="Dioxygenase_C"/>
    <property type="match status" value="1"/>
</dbReference>
<proteinExistence type="inferred from homology"/>
<evidence type="ECO:0000259" key="5">
    <source>
        <dbReference type="Pfam" id="PF00775"/>
    </source>
</evidence>
<dbReference type="EC" id="1.13.11.-" evidence="6"/>
<dbReference type="Gene3D" id="2.60.130.10">
    <property type="entry name" value="Aromatic compound dioxygenase"/>
    <property type="match status" value="1"/>
</dbReference>
<dbReference type="GO" id="GO:0008199">
    <property type="term" value="F:ferric iron binding"/>
    <property type="evidence" value="ECO:0007669"/>
    <property type="project" value="InterPro"/>
</dbReference>
<gene>
    <name evidence="6" type="primary">clcA_1</name>
    <name evidence="6" type="ORF">TRL7639_00852</name>
</gene>
<feature type="domain" description="Intradiol ring-cleavage dioxygenases" evidence="5">
    <location>
        <begin position="100"/>
        <end position="233"/>
    </location>
</feature>
<reference evidence="6 7" key="1">
    <citation type="submission" date="2017-03" db="EMBL/GenBank/DDBJ databases">
        <authorList>
            <person name="Afonso C.L."/>
            <person name="Miller P.J."/>
            <person name="Scott M.A."/>
            <person name="Spackman E."/>
            <person name="Goraichik I."/>
            <person name="Dimitrov K.M."/>
            <person name="Suarez D.L."/>
            <person name="Swayne D.E."/>
        </authorList>
    </citation>
    <scope>NUCLEOTIDE SEQUENCE [LARGE SCALE GENOMIC DNA]</scope>
    <source>
        <strain evidence="6 7">CECT 7639</strain>
    </source>
</reference>
<dbReference type="PANTHER" id="PTHR33711:SF7">
    <property type="entry name" value="INTRADIOL RING-CLEAVAGE DIOXYGENASES DOMAIN-CONTAINING PROTEIN-RELATED"/>
    <property type="match status" value="1"/>
</dbReference>
<evidence type="ECO:0000256" key="4">
    <source>
        <dbReference type="SAM" id="SignalP"/>
    </source>
</evidence>
<dbReference type="Proteomes" id="UP000193077">
    <property type="component" value="Unassembled WGS sequence"/>
</dbReference>
<dbReference type="GO" id="GO:0016702">
    <property type="term" value="F:oxidoreductase activity, acting on single donors with incorporation of molecular oxygen, incorporation of two atoms of oxygen"/>
    <property type="evidence" value="ECO:0007669"/>
    <property type="project" value="InterPro"/>
</dbReference>
<keyword evidence="7" id="KW-1185">Reference proteome</keyword>
<sequence>MRNGFTAMSSRLAWRGALACTMGLTQVLFAPPLASESASADQTCVGKSLADLGFKDLVSAEDRLALEAKGLPKAVYTCFFTDPEMNETEHCGFTDETSSGPYFVANTPVALDGNINPTSEPGDPMQLTIRVFDGETGKPISGARIEPYTVDAKGEYYPYAPGFAEDFDDIRMRATLLADTVGVAVAHSIVPAPYENRRRHIHYYFSAPGYLPFFTQSYWADDPAAAGDPIDRNTEPCRTIEFIDIDGVSTGTFDVYMRPDTGTN</sequence>
<evidence type="ECO:0000256" key="2">
    <source>
        <dbReference type="ARBA" id="ARBA00022964"/>
    </source>
</evidence>
<dbReference type="SUPFAM" id="SSF49482">
    <property type="entry name" value="Aromatic compound dioxygenase"/>
    <property type="match status" value="1"/>
</dbReference>
<feature type="signal peptide" evidence="4">
    <location>
        <begin position="1"/>
        <end position="30"/>
    </location>
</feature>
<dbReference type="AlphaFoldDB" id="A0A1Y5RTF9"/>
<keyword evidence="3 6" id="KW-0560">Oxidoreductase</keyword>
<feature type="chain" id="PRO_5012238301" evidence="4">
    <location>
        <begin position="31"/>
        <end position="264"/>
    </location>
</feature>
<protein>
    <submittedName>
        <fullName evidence="6">Chlorocatechol 1,2-dioxygenase</fullName>
        <ecNumber evidence="6">1.13.11.-</ecNumber>
    </submittedName>
</protein>